<organism evidence="2">
    <name type="scientific">Chlamydomonas euryale</name>
    <dbReference type="NCBI Taxonomy" id="1486919"/>
    <lineage>
        <taxon>Eukaryota</taxon>
        <taxon>Viridiplantae</taxon>
        <taxon>Chlorophyta</taxon>
        <taxon>core chlorophytes</taxon>
        <taxon>Chlorophyceae</taxon>
        <taxon>CS clade</taxon>
        <taxon>Chlamydomonadales</taxon>
        <taxon>Chlamydomonadaceae</taxon>
        <taxon>Chlamydomonas</taxon>
    </lineage>
</organism>
<protein>
    <submittedName>
        <fullName evidence="2">Uncharacterized protein</fullName>
    </submittedName>
</protein>
<feature type="compositionally biased region" description="Low complexity" evidence="1">
    <location>
        <begin position="42"/>
        <end position="69"/>
    </location>
</feature>
<sequence>MAGSAHRDIKAAMEAVKAVGAAAPAATQARADPSGAPARRTAVGSGSAAGCGLSAHAGTPPRTPPSRTASGGGYGPSSTPLRAPPPPRPRADSASDSFQGSCSAAAASTRGSVQRSSSLSCRHALPPARAASPLSHDSSAGSPLREPTTADAVARSRSGSR</sequence>
<name>A0A7R9YUU1_9CHLO</name>
<evidence type="ECO:0000313" key="2">
    <source>
        <dbReference type="EMBL" id="CAD8287654.1"/>
    </source>
</evidence>
<gene>
    <name evidence="2" type="ORF">CEUR00632_LOCUS7693</name>
</gene>
<dbReference type="EMBL" id="HBEC01016498">
    <property type="protein sequence ID" value="CAD8287654.1"/>
    <property type="molecule type" value="Transcribed_RNA"/>
</dbReference>
<feature type="region of interest" description="Disordered" evidence="1">
    <location>
        <begin position="18"/>
        <end position="161"/>
    </location>
</feature>
<feature type="compositionally biased region" description="Polar residues" evidence="1">
    <location>
        <begin position="109"/>
        <end position="120"/>
    </location>
</feature>
<accession>A0A7R9YUU1</accession>
<feature type="compositionally biased region" description="Low complexity" evidence="1">
    <location>
        <begin position="122"/>
        <end position="136"/>
    </location>
</feature>
<feature type="compositionally biased region" description="Low complexity" evidence="1">
    <location>
        <begin position="18"/>
        <end position="31"/>
    </location>
</feature>
<evidence type="ECO:0000256" key="1">
    <source>
        <dbReference type="SAM" id="MobiDB-lite"/>
    </source>
</evidence>
<reference evidence="2" key="1">
    <citation type="submission" date="2021-01" db="EMBL/GenBank/DDBJ databases">
        <authorList>
            <person name="Corre E."/>
            <person name="Pelletier E."/>
            <person name="Niang G."/>
            <person name="Scheremetjew M."/>
            <person name="Finn R."/>
            <person name="Kale V."/>
            <person name="Holt S."/>
            <person name="Cochrane G."/>
            <person name="Meng A."/>
            <person name="Brown T."/>
            <person name="Cohen L."/>
        </authorList>
    </citation>
    <scope>NUCLEOTIDE SEQUENCE</scope>
    <source>
        <strain evidence="2">CCMP219</strain>
    </source>
</reference>
<proteinExistence type="predicted"/>
<dbReference type="AlphaFoldDB" id="A0A7R9YUU1"/>